<comment type="caution">
    <text evidence="5">The sequence shown here is derived from an EMBL/GenBank/DDBJ whole genome shotgun (WGS) entry which is preliminary data.</text>
</comment>
<dbReference type="EMBL" id="JARKIF010000020">
    <property type="protein sequence ID" value="KAJ7617899.1"/>
    <property type="molecule type" value="Genomic_DNA"/>
</dbReference>
<feature type="domain" description="O-methyltransferase C-terminal" evidence="4">
    <location>
        <begin position="209"/>
        <end position="394"/>
    </location>
</feature>
<gene>
    <name evidence="5" type="ORF">FB45DRAFT_1103176</name>
</gene>
<dbReference type="PANTHER" id="PTHR43712">
    <property type="entry name" value="PUTATIVE (AFU_ORTHOLOGUE AFUA_4G14580)-RELATED"/>
    <property type="match status" value="1"/>
</dbReference>
<reference evidence="5" key="1">
    <citation type="submission" date="2023-03" db="EMBL/GenBank/DDBJ databases">
        <title>Massive genome expansion in bonnet fungi (Mycena s.s.) driven by repeated elements and novel gene families across ecological guilds.</title>
        <authorList>
            <consortium name="Lawrence Berkeley National Laboratory"/>
            <person name="Harder C.B."/>
            <person name="Miyauchi S."/>
            <person name="Viragh M."/>
            <person name="Kuo A."/>
            <person name="Thoen E."/>
            <person name="Andreopoulos B."/>
            <person name="Lu D."/>
            <person name="Skrede I."/>
            <person name="Drula E."/>
            <person name="Henrissat B."/>
            <person name="Morin E."/>
            <person name="Kohler A."/>
            <person name="Barry K."/>
            <person name="LaButti K."/>
            <person name="Morin E."/>
            <person name="Salamov A."/>
            <person name="Lipzen A."/>
            <person name="Mereny Z."/>
            <person name="Hegedus B."/>
            <person name="Baldrian P."/>
            <person name="Stursova M."/>
            <person name="Weitz H."/>
            <person name="Taylor A."/>
            <person name="Grigoriev I.V."/>
            <person name="Nagy L.G."/>
            <person name="Martin F."/>
            <person name="Kauserud H."/>
        </authorList>
    </citation>
    <scope>NUCLEOTIDE SEQUENCE</scope>
    <source>
        <strain evidence="5">9284</strain>
    </source>
</reference>
<protein>
    <submittedName>
        <fullName evidence="5">O-methyltransferase-domain-containing protein</fullName>
    </submittedName>
</protein>
<keyword evidence="3" id="KW-0949">S-adenosyl-L-methionine</keyword>
<dbReference type="Gene3D" id="1.10.10.10">
    <property type="entry name" value="Winged helix-like DNA-binding domain superfamily/Winged helix DNA-binding domain"/>
    <property type="match status" value="1"/>
</dbReference>
<accession>A0AAD7FFW1</accession>
<evidence type="ECO:0000256" key="3">
    <source>
        <dbReference type="ARBA" id="ARBA00022691"/>
    </source>
</evidence>
<evidence type="ECO:0000313" key="6">
    <source>
        <dbReference type="Proteomes" id="UP001221142"/>
    </source>
</evidence>
<dbReference type="SUPFAM" id="SSF46785">
    <property type="entry name" value="Winged helix' DNA-binding domain"/>
    <property type="match status" value="1"/>
</dbReference>
<dbReference type="InterPro" id="IPR036390">
    <property type="entry name" value="WH_DNA-bd_sf"/>
</dbReference>
<evidence type="ECO:0000256" key="2">
    <source>
        <dbReference type="ARBA" id="ARBA00022679"/>
    </source>
</evidence>
<dbReference type="GO" id="GO:0032259">
    <property type="term" value="P:methylation"/>
    <property type="evidence" value="ECO:0007669"/>
    <property type="project" value="UniProtKB-KW"/>
</dbReference>
<organism evidence="5 6">
    <name type="scientific">Roridomyces roridus</name>
    <dbReference type="NCBI Taxonomy" id="1738132"/>
    <lineage>
        <taxon>Eukaryota</taxon>
        <taxon>Fungi</taxon>
        <taxon>Dikarya</taxon>
        <taxon>Basidiomycota</taxon>
        <taxon>Agaricomycotina</taxon>
        <taxon>Agaricomycetes</taxon>
        <taxon>Agaricomycetidae</taxon>
        <taxon>Agaricales</taxon>
        <taxon>Marasmiineae</taxon>
        <taxon>Mycenaceae</taxon>
        <taxon>Roridomyces</taxon>
    </lineage>
</organism>
<evidence type="ECO:0000259" key="4">
    <source>
        <dbReference type="Pfam" id="PF00891"/>
    </source>
</evidence>
<dbReference type="Proteomes" id="UP001221142">
    <property type="component" value="Unassembled WGS sequence"/>
</dbReference>
<dbReference type="GO" id="GO:0008171">
    <property type="term" value="F:O-methyltransferase activity"/>
    <property type="evidence" value="ECO:0007669"/>
    <property type="project" value="InterPro"/>
</dbReference>
<dbReference type="InterPro" id="IPR016461">
    <property type="entry name" value="COMT-like"/>
</dbReference>
<keyword evidence="2" id="KW-0808">Transferase</keyword>
<dbReference type="InterPro" id="IPR036388">
    <property type="entry name" value="WH-like_DNA-bd_sf"/>
</dbReference>
<dbReference type="Gene3D" id="3.40.50.150">
    <property type="entry name" value="Vaccinia Virus protein VP39"/>
    <property type="match status" value="1"/>
</dbReference>
<sequence>MSLSTLTQLSNLISQSVATLERVAVETNTSLPDLDNPLLSDESDALRINAVAIEAARVIAAAGRQLAALTMRPKDYVFEVVFGAHLAASLRVCIESNATEMLRAAGPEPQGLHANKIAEENNMDGDKLARIMRHLATYHIYREVKPNTFANNRLSATLDTHKPVSELFSDPDNKYTGLTEAFPAAAAWTRFTPGRINLWAKSACNLWDTLKDPKAGFSNEIIDSPFHRTLGIDVPFHRWFEDPAQHKLRDLFGIAIKGFAEMNPPGTILDAFPWTSLQEDSVVVDIGGGIGAAALQLARAHPHLRIVVQDLPGVVADAQKLWETQYAGVLQSGRVIFQGHDFFQPQPSQEASVFLLRYIVHNWSDTYAQKILMHLPAAATPSTALVVVDHVLPYACPPTAVPSDVQALSASLDTAPPPLLPNYGSANALGHLLDSCMLVSLNAQERNIGHLQRLLGSCGWRLEEVVRIEGASGYYYPLRAVPV</sequence>
<dbReference type="AlphaFoldDB" id="A0AAD7FFW1"/>
<evidence type="ECO:0000256" key="1">
    <source>
        <dbReference type="ARBA" id="ARBA00022603"/>
    </source>
</evidence>
<keyword evidence="1" id="KW-0489">Methyltransferase</keyword>
<dbReference type="Pfam" id="PF00891">
    <property type="entry name" value="Methyltransf_2"/>
    <property type="match status" value="1"/>
</dbReference>
<dbReference type="PROSITE" id="PS51683">
    <property type="entry name" value="SAM_OMT_II"/>
    <property type="match status" value="1"/>
</dbReference>
<evidence type="ECO:0000313" key="5">
    <source>
        <dbReference type="EMBL" id="KAJ7617899.1"/>
    </source>
</evidence>
<name>A0AAD7FFW1_9AGAR</name>
<dbReference type="PANTHER" id="PTHR43712:SF2">
    <property type="entry name" value="O-METHYLTRANSFERASE CICE"/>
    <property type="match status" value="1"/>
</dbReference>
<dbReference type="InterPro" id="IPR029063">
    <property type="entry name" value="SAM-dependent_MTases_sf"/>
</dbReference>
<proteinExistence type="predicted"/>
<dbReference type="SUPFAM" id="SSF53335">
    <property type="entry name" value="S-adenosyl-L-methionine-dependent methyltransferases"/>
    <property type="match status" value="1"/>
</dbReference>
<keyword evidence="6" id="KW-1185">Reference proteome</keyword>
<dbReference type="InterPro" id="IPR001077">
    <property type="entry name" value="COMT_C"/>
</dbReference>